<protein>
    <recommendedName>
        <fullName evidence="8">Probable cytosol aminopeptidase</fullName>
        <ecNumber evidence="8">3.4.11.1</ecNumber>
    </recommendedName>
    <alternativeName>
        <fullName evidence="8">Leucine aminopeptidase</fullName>
        <shortName evidence="8">LAP</shortName>
        <ecNumber evidence="8">3.4.11.10</ecNumber>
    </alternativeName>
    <alternativeName>
        <fullName evidence="8">Leucyl aminopeptidase</fullName>
    </alternativeName>
</protein>
<dbReference type="HAMAP" id="MF_00181">
    <property type="entry name" value="Cytosol_peptidase_M17"/>
    <property type="match status" value="1"/>
</dbReference>
<dbReference type="PROSITE" id="PS00631">
    <property type="entry name" value="CYTOSOL_AP"/>
    <property type="match status" value="1"/>
</dbReference>
<dbReference type="SUPFAM" id="SSF53187">
    <property type="entry name" value="Zn-dependent exopeptidases"/>
    <property type="match status" value="1"/>
</dbReference>
<reference evidence="10 11" key="1">
    <citation type="submission" date="2021-03" db="EMBL/GenBank/DDBJ databases">
        <title>Genomic Encyclopedia of Type Strains, Phase IV (KMG-IV): sequencing the most valuable type-strain genomes for metagenomic binning, comparative biology and taxonomic classification.</title>
        <authorList>
            <person name="Goeker M."/>
        </authorList>
    </citation>
    <scope>NUCLEOTIDE SEQUENCE [LARGE SCALE GENOMIC DNA]</scope>
    <source>
        <strain evidence="10 11">DSM 27512</strain>
    </source>
</reference>
<evidence type="ECO:0000256" key="2">
    <source>
        <dbReference type="ARBA" id="ARBA00000967"/>
    </source>
</evidence>
<dbReference type="PANTHER" id="PTHR11963:SF23">
    <property type="entry name" value="CYTOSOL AMINOPEPTIDASE"/>
    <property type="match status" value="1"/>
</dbReference>
<sequence>MDIRISKHGESTALCDTAIIPFTEGIEISEDLLYLDSDIEAMVSHLLRTEVFTGKKDQIESFRLAREENPRNVILVGLGNEKCADAFTVQAAISSAVKEAKKLKSKAIEIHQIFSSCAISKSEMVAEIAKSVILGDYDFLSYKTANEETKEIVEANILVHNEDDIEELERGLAEGMMEGHSICVARNLVNEPSNIMTPSMLAQEAEKFGKEYGYSVKIHNESDIEAFGMEAFLAVAKGSAEPMKLIVMKYEGNPNSNEVYGLIGKGLTYDSGGYSIKPTDGMLTMKSDMGGSAATIGAMNMIASQGLKVNVTAVVAACENMISGHAYKPGDVIGSMAGKYIEVNNTDAEGRLTLIDAVTYAIEKEGVSKIIDIATLTGAALVALGDKITSCVASDDDMYKTMEDASKISGEKIWRLPAEEAYKKLLKSDVADLKNSAGRLAGTITAGLFIKEFTKDLPWVHLDIAGTSWSDKPSANCPSGGTGAGVSLLYNFFKRVQHR</sequence>
<dbReference type="SUPFAM" id="SSF52949">
    <property type="entry name" value="Macro domain-like"/>
    <property type="match status" value="1"/>
</dbReference>
<dbReference type="EC" id="3.4.11.10" evidence="8"/>
<comment type="function">
    <text evidence="7 8">Presumably involved in the processing and regular turnover of intracellular proteins. Catalyzes the removal of unsubstituted N-terminal amino acids from various peptides.</text>
</comment>
<dbReference type="Gene3D" id="3.40.630.10">
    <property type="entry name" value="Zn peptidases"/>
    <property type="match status" value="1"/>
</dbReference>
<evidence type="ECO:0000313" key="11">
    <source>
        <dbReference type="Proteomes" id="UP001314903"/>
    </source>
</evidence>
<keyword evidence="6 8" id="KW-0378">Hydrolase</keyword>
<dbReference type="Gene3D" id="3.40.220.10">
    <property type="entry name" value="Leucine Aminopeptidase, subunit E, domain 1"/>
    <property type="match status" value="1"/>
</dbReference>
<dbReference type="GO" id="GO:0004177">
    <property type="term" value="F:aminopeptidase activity"/>
    <property type="evidence" value="ECO:0007669"/>
    <property type="project" value="UniProtKB-KW"/>
</dbReference>
<organism evidence="10 11">
    <name type="scientific">Acetoanaerobium pronyense</name>
    <dbReference type="NCBI Taxonomy" id="1482736"/>
    <lineage>
        <taxon>Bacteria</taxon>
        <taxon>Bacillati</taxon>
        <taxon>Bacillota</taxon>
        <taxon>Clostridia</taxon>
        <taxon>Peptostreptococcales</taxon>
        <taxon>Filifactoraceae</taxon>
        <taxon>Acetoanaerobium</taxon>
    </lineage>
</organism>
<evidence type="ECO:0000313" key="10">
    <source>
        <dbReference type="EMBL" id="MBP2027345.1"/>
    </source>
</evidence>
<keyword evidence="8" id="KW-0464">Manganese</keyword>
<evidence type="ECO:0000256" key="1">
    <source>
        <dbReference type="ARBA" id="ARBA00000135"/>
    </source>
</evidence>
<dbReference type="EMBL" id="JAGGLI010000010">
    <property type="protein sequence ID" value="MBP2027345.1"/>
    <property type="molecule type" value="Genomic_DNA"/>
</dbReference>
<dbReference type="CDD" id="cd00433">
    <property type="entry name" value="Peptidase_M17"/>
    <property type="match status" value="1"/>
</dbReference>
<comment type="catalytic activity">
    <reaction evidence="1 8">
        <text>Release of an N-terminal amino acid, Xaa-|-Yaa-, in which Xaa is preferably Leu, but may be other amino acids including Pro although not Arg or Lys, and Yaa may be Pro. Amino acid amides and methyl esters are also readily hydrolyzed, but rates on arylamides are exceedingly low.</text>
        <dbReference type="EC" id="3.4.11.1"/>
    </reaction>
</comment>
<dbReference type="InterPro" id="IPR000819">
    <property type="entry name" value="Peptidase_M17_C"/>
</dbReference>
<name>A0ABS4KJ12_9FIRM</name>
<comment type="catalytic activity">
    <reaction evidence="2 8">
        <text>Release of an N-terminal amino acid, preferentially leucine, but not glutamic or aspartic acids.</text>
        <dbReference type="EC" id="3.4.11.10"/>
    </reaction>
</comment>
<evidence type="ECO:0000256" key="3">
    <source>
        <dbReference type="ARBA" id="ARBA00009528"/>
    </source>
</evidence>
<keyword evidence="4 8" id="KW-0031">Aminopeptidase</keyword>
<feature type="binding site" evidence="8">
    <location>
        <position position="270"/>
    </location>
    <ligand>
        <name>Mn(2+)</name>
        <dbReference type="ChEBI" id="CHEBI:29035"/>
        <label>2</label>
    </ligand>
</feature>
<feature type="binding site" evidence="8">
    <location>
        <position position="349"/>
    </location>
    <ligand>
        <name>Mn(2+)</name>
        <dbReference type="ChEBI" id="CHEBI:29035"/>
        <label>1</label>
    </ligand>
</feature>
<dbReference type="RefSeq" id="WP_209660363.1">
    <property type="nucleotide sequence ID" value="NZ_JAGGLI010000010.1"/>
</dbReference>
<dbReference type="Proteomes" id="UP001314903">
    <property type="component" value="Unassembled WGS sequence"/>
</dbReference>
<evidence type="ECO:0000259" key="9">
    <source>
        <dbReference type="PROSITE" id="PS00631"/>
    </source>
</evidence>
<evidence type="ECO:0000256" key="6">
    <source>
        <dbReference type="ARBA" id="ARBA00022801"/>
    </source>
</evidence>
<dbReference type="InterPro" id="IPR011356">
    <property type="entry name" value="Leucine_aapep/pepB"/>
</dbReference>
<comment type="cofactor">
    <cofactor evidence="8">
        <name>Mn(2+)</name>
        <dbReference type="ChEBI" id="CHEBI:29035"/>
    </cofactor>
    <text evidence="8">Binds 2 manganese ions per subunit.</text>
</comment>
<accession>A0ABS4KJ12</accession>
<gene>
    <name evidence="8" type="primary">pepA</name>
    <name evidence="10" type="ORF">J2Z35_001139</name>
</gene>
<dbReference type="EC" id="3.4.11.1" evidence="8"/>
<feature type="active site" evidence="8">
    <location>
        <position position="351"/>
    </location>
</feature>
<dbReference type="Pfam" id="PF02789">
    <property type="entry name" value="Peptidase_M17_N"/>
    <property type="match status" value="1"/>
</dbReference>
<dbReference type="InterPro" id="IPR043472">
    <property type="entry name" value="Macro_dom-like"/>
</dbReference>
<dbReference type="Pfam" id="PF00883">
    <property type="entry name" value="Peptidase_M17"/>
    <property type="match status" value="1"/>
</dbReference>
<keyword evidence="8" id="KW-0479">Metal-binding</keyword>
<feature type="binding site" evidence="8">
    <location>
        <position position="347"/>
    </location>
    <ligand>
        <name>Mn(2+)</name>
        <dbReference type="ChEBI" id="CHEBI:29035"/>
        <label>1</label>
    </ligand>
</feature>
<dbReference type="NCBIfam" id="NF002074">
    <property type="entry name" value="PRK00913.1-4"/>
    <property type="match status" value="1"/>
</dbReference>
<feature type="binding site" evidence="8">
    <location>
        <position position="265"/>
    </location>
    <ligand>
        <name>Mn(2+)</name>
        <dbReference type="ChEBI" id="CHEBI:29035"/>
        <label>2</label>
    </ligand>
</feature>
<dbReference type="NCBIfam" id="NF002083">
    <property type="entry name" value="PRK00913.3-5"/>
    <property type="match status" value="1"/>
</dbReference>
<keyword evidence="11" id="KW-1185">Reference proteome</keyword>
<comment type="subcellular location">
    <subcellularLocation>
        <location evidence="8">Cytoplasm</location>
    </subcellularLocation>
</comment>
<feature type="domain" description="Cytosol aminopeptidase" evidence="9">
    <location>
        <begin position="345"/>
        <end position="352"/>
    </location>
</feature>
<feature type="binding site" evidence="8">
    <location>
        <position position="288"/>
    </location>
    <ligand>
        <name>Mn(2+)</name>
        <dbReference type="ChEBI" id="CHEBI:29035"/>
        <label>2</label>
    </ligand>
</feature>
<dbReference type="InterPro" id="IPR008283">
    <property type="entry name" value="Peptidase_M17_N"/>
</dbReference>
<comment type="caution">
    <text evidence="10">The sequence shown here is derived from an EMBL/GenBank/DDBJ whole genome shotgun (WGS) entry which is preliminary data.</text>
</comment>
<dbReference type="PRINTS" id="PR00481">
    <property type="entry name" value="LAMNOPPTDASE"/>
</dbReference>
<keyword evidence="8" id="KW-0963">Cytoplasm</keyword>
<feature type="binding site" evidence="8">
    <location>
        <position position="270"/>
    </location>
    <ligand>
        <name>Mn(2+)</name>
        <dbReference type="ChEBI" id="CHEBI:29035"/>
        <label>1</label>
    </ligand>
</feature>
<comment type="similarity">
    <text evidence="3 8">Belongs to the peptidase M17 family.</text>
</comment>
<evidence type="ECO:0000256" key="4">
    <source>
        <dbReference type="ARBA" id="ARBA00022438"/>
    </source>
</evidence>
<evidence type="ECO:0000256" key="7">
    <source>
        <dbReference type="ARBA" id="ARBA00049972"/>
    </source>
</evidence>
<keyword evidence="5 8" id="KW-0645">Protease</keyword>
<feature type="binding site" evidence="8">
    <location>
        <position position="349"/>
    </location>
    <ligand>
        <name>Mn(2+)</name>
        <dbReference type="ChEBI" id="CHEBI:29035"/>
        <label>2</label>
    </ligand>
</feature>
<dbReference type="PANTHER" id="PTHR11963">
    <property type="entry name" value="LEUCINE AMINOPEPTIDASE-RELATED"/>
    <property type="match status" value="1"/>
</dbReference>
<dbReference type="NCBIfam" id="NF002073">
    <property type="entry name" value="PRK00913.1-2"/>
    <property type="match status" value="1"/>
</dbReference>
<proteinExistence type="inferred from homology"/>
<dbReference type="InterPro" id="IPR023042">
    <property type="entry name" value="Peptidase_M17_leu_NH2_pept"/>
</dbReference>
<evidence type="ECO:0000256" key="5">
    <source>
        <dbReference type="ARBA" id="ARBA00022670"/>
    </source>
</evidence>
<evidence type="ECO:0000256" key="8">
    <source>
        <dbReference type="HAMAP-Rule" id="MF_00181"/>
    </source>
</evidence>
<feature type="active site" evidence="8">
    <location>
        <position position="277"/>
    </location>
</feature>